<dbReference type="Gene3D" id="1.20.81.30">
    <property type="entry name" value="Type II secretion system (T2SS), domain F"/>
    <property type="match status" value="1"/>
</dbReference>
<keyword evidence="3 6" id="KW-0812">Transmembrane</keyword>
<dbReference type="RefSeq" id="WP_063244990.1">
    <property type="nucleotide sequence ID" value="NZ_CP168967.1"/>
</dbReference>
<comment type="subcellular location">
    <subcellularLocation>
        <location evidence="1">Cell membrane</location>
        <topology evidence="1">Multi-pass membrane protein</topology>
    </subcellularLocation>
</comment>
<sequence>MSFLFNEWIMIPLFGVCVFVIVILWADKAIDWLHKRSLGQRDEVIRLLRLMGNEVDERKITILILLMSFGVGALAFLALWPSVLMGFVFGASLTVAGWQLPLLLVRLTYEQRCSKFTDQMVDGLTIMANGIKAGSNPQESMKRVVEIMGNPISQEFAQVLYQMQVGDSFEGALNDLGTRIPRPDVQMFVTAINILKETGGNLAETFQTIVLTIRERQKVEKKIQALTAQGLMQGIIVTLIPFILMGVFFMVDPGFIKPMFSTTLGLVLLFVMLALQVIGGVVIKKLVTIKV</sequence>
<protein>
    <recommendedName>
        <fullName evidence="7">Type II secretion system protein GspF domain-containing protein</fullName>
    </recommendedName>
</protein>
<dbReference type="Pfam" id="PF00482">
    <property type="entry name" value="T2SSF"/>
    <property type="match status" value="1"/>
</dbReference>
<dbReference type="OrthoDB" id="5290144at2"/>
<feature type="transmembrane region" description="Helical" evidence="6">
    <location>
        <begin position="6"/>
        <end position="26"/>
    </location>
</feature>
<dbReference type="InterPro" id="IPR042094">
    <property type="entry name" value="T2SS_GspF_sf"/>
</dbReference>
<evidence type="ECO:0000256" key="5">
    <source>
        <dbReference type="ARBA" id="ARBA00023136"/>
    </source>
</evidence>
<evidence type="ECO:0000256" key="2">
    <source>
        <dbReference type="ARBA" id="ARBA00022475"/>
    </source>
</evidence>
<feature type="domain" description="Type II secretion system protein GspF" evidence="7">
    <location>
        <begin position="125"/>
        <end position="248"/>
    </location>
</feature>
<accession>A0A150WCY8</accession>
<feature type="transmembrane region" description="Helical" evidence="6">
    <location>
        <begin position="231"/>
        <end position="251"/>
    </location>
</feature>
<reference evidence="8 9" key="1">
    <citation type="submission" date="2016-03" db="EMBL/GenBank/DDBJ databases">
        <authorList>
            <person name="Ploux O."/>
        </authorList>
    </citation>
    <scope>NUCLEOTIDE SEQUENCE [LARGE SCALE GENOMIC DNA]</scope>
    <source>
        <strain evidence="8 9">BER2</strain>
    </source>
</reference>
<proteinExistence type="predicted"/>
<dbReference type="EMBL" id="LUKF01000019">
    <property type="protein sequence ID" value="KYG60732.1"/>
    <property type="molecule type" value="Genomic_DNA"/>
</dbReference>
<keyword evidence="2" id="KW-1003">Cell membrane</keyword>
<gene>
    <name evidence="8" type="ORF">AZI85_12115</name>
</gene>
<feature type="transmembrane region" description="Helical" evidence="6">
    <location>
        <begin position="86"/>
        <end position="105"/>
    </location>
</feature>
<evidence type="ECO:0000313" key="9">
    <source>
        <dbReference type="Proteomes" id="UP000075391"/>
    </source>
</evidence>
<dbReference type="AlphaFoldDB" id="A0A150WCY8"/>
<feature type="transmembrane region" description="Helical" evidence="6">
    <location>
        <begin position="263"/>
        <end position="283"/>
    </location>
</feature>
<evidence type="ECO:0000259" key="7">
    <source>
        <dbReference type="Pfam" id="PF00482"/>
    </source>
</evidence>
<evidence type="ECO:0000256" key="4">
    <source>
        <dbReference type="ARBA" id="ARBA00022989"/>
    </source>
</evidence>
<dbReference type="Proteomes" id="UP000075391">
    <property type="component" value="Unassembled WGS sequence"/>
</dbReference>
<dbReference type="InterPro" id="IPR018076">
    <property type="entry name" value="T2SS_GspF_dom"/>
</dbReference>
<evidence type="ECO:0000256" key="6">
    <source>
        <dbReference type="SAM" id="Phobius"/>
    </source>
</evidence>
<dbReference type="PANTHER" id="PTHR35007">
    <property type="entry name" value="INTEGRAL MEMBRANE PROTEIN-RELATED"/>
    <property type="match status" value="1"/>
</dbReference>
<keyword evidence="4 6" id="KW-1133">Transmembrane helix</keyword>
<dbReference type="PANTHER" id="PTHR35007:SF1">
    <property type="entry name" value="PILUS ASSEMBLY PROTEIN"/>
    <property type="match status" value="1"/>
</dbReference>
<evidence type="ECO:0000256" key="1">
    <source>
        <dbReference type="ARBA" id="ARBA00004651"/>
    </source>
</evidence>
<evidence type="ECO:0000313" key="8">
    <source>
        <dbReference type="EMBL" id="KYG60732.1"/>
    </source>
</evidence>
<comment type="caution">
    <text evidence="8">The sequence shown here is derived from an EMBL/GenBank/DDBJ whole genome shotgun (WGS) entry which is preliminary data.</text>
</comment>
<organism evidence="8 9">
    <name type="scientific">Bdellovibrio bacteriovorus</name>
    <dbReference type="NCBI Taxonomy" id="959"/>
    <lineage>
        <taxon>Bacteria</taxon>
        <taxon>Pseudomonadati</taxon>
        <taxon>Bdellovibrionota</taxon>
        <taxon>Bdellovibrionia</taxon>
        <taxon>Bdellovibrionales</taxon>
        <taxon>Pseudobdellovibrionaceae</taxon>
        <taxon>Bdellovibrio</taxon>
    </lineage>
</organism>
<evidence type="ECO:0000256" key="3">
    <source>
        <dbReference type="ARBA" id="ARBA00022692"/>
    </source>
</evidence>
<keyword evidence="5 6" id="KW-0472">Membrane</keyword>
<dbReference type="GO" id="GO:0005886">
    <property type="term" value="C:plasma membrane"/>
    <property type="evidence" value="ECO:0007669"/>
    <property type="project" value="UniProtKB-SubCell"/>
</dbReference>
<name>A0A150WCY8_BDEBC</name>
<feature type="transmembrane region" description="Helical" evidence="6">
    <location>
        <begin position="60"/>
        <end position="80"/>
    </location>
</feature>